<evidence type="ECO:0000313" key="1">
    <source>
        <dbReference type="EMBL" id="MFD2245964.1"/>
    </source>
</evidence>
<dbReference type="PANTHER" id="PTHR38471">
    <property type="entry name" value="FOUR HELIX BUNDLE PROTEIN"/>
    <property type="match status" value="1"/>
</dbReference>
<dbReference type="Proteomes" id="UP001597374">
    <property type="component" value="Unassembled WGS sequence"/>
</dbReference>
<dbReference type="PIRSF" id="PIRSF035652">
    <property type="entry name" value="CHP02436"/>
    <property type="match status" value="1"/>
</dbReference>
<reference evidence="2" key="1">
    <citation type="journal article" date="2019" name="Int. J. Syst. Evol. Microbiol.">
        <title>The Global Catalogue of Microorganisms (GCM) 10K type strain sequencing project: providing services to taxonomists for standard genome sequencing and annotation.</title>
        <authorList>
            <consortium name="The Broad Institute Genomics Platform"/>
            <consortium name="The Broad Institute Genome Sequencing Center for Infectious Disease"/>
            <person name="Wu L."/>
            <person name="Ma J."/>
        </authorList>
    </citation>
    <scope>NUCLEOTIDE SEQUENCE [LARGE SCALE GENOMIC DNA]</scope>
    <source>
        <strain evidence="2">CGMCC 4.1782</strain>
    </source>
</reference>
<protein>
    <submittedName>
        <fullName evidence="1">Four helix bundle protein</fullName>
    </submittedName>
</protein>
<sequence length="128" mass="14413">MSKSIIGEKSYAFAVRIIKMYQHLSADKKEFVLLKQVLRSGTSIGANVQEATGGQSTADFIHKLSIARKEARETEYWLKLLHDTGYIETRYFESIHADCQELTKILNSIILTSKGKSKTNSELGTRNS</sequence>
<dbReference type="Pfam" id="PF05635">
    <property type="entry name" value="23S_rRNA_IVP"/>
    <property type="match status" value="1"/>
</dbReference>
<dbReference type="InterPro" id="IPR012657">
    <property type="entry name" value="23S_rRNA-intervening_sequence"/>
</dbReference>
<dbReference type="InterPro" id="IPR036583">
    <property type="entry name" value="23S_rRNA_IVS_sf"/>
</dbReference>
<dbReference type="PANTHER" id="PTHR38471:SF2">
    <property type="entry name" value="FOUR HELIX BUNDLE PROTEIN"/>
    <property type="match status" value="1"/>
</dbReference>
<gene>
    <name evidence="1" type="ORF">ACFSKP_06835</name>
</gene>
<dbReference type="RefSeq" id="WP_250427617.1">
    <property type="nucleotide sequence ID" value="NZ_JALPRR010000001.1"/>
</dbReference>
<dbReference type="NCBIfam" id="TIGR02436">
    <property type="entry name" value="four helix bundle protein"/>
    <property type="match status" value="1"/>
</dbReference>
<dbReference type="SUPFAM" id="SSF158446">
    <property type="entry name" value="IVS-encoded protein-like"/>
    <property type="match status" value="1"/>
</dbReference>
<accession>A0ABW5CVE8</accession>
<keyword evidence="2" id="KW-1185">Reference proteome</keyword>
<dbReference type="EMBL" id="JBHUIM010000001">
    <property type="protein sequence ID" value="MFD2245964.1"/>
    <property type="molecule type" value="Genomic_DNA"/>
</dbReference>
<evidence type="ECO:0000313" key="2">
    <source>
        <dbReference type="Proteomes" id="UP001597374"/>
    </source>
</evidence>
<proteinExistence type="predicted"/>
<organism evidence="1 2">
    <name type="scientific">Pontibacter ruber</name>
    <dbReference type="NCBI Taxonomy" id="1343895"/>
    <lineage>
        <taxon>Bacteria</taxon>
        <taxon>Pseudomonadati</taxon>
        <taxon>Bacteroidota</taxon>
        <taxon>Cytophagia</taxon>
        <taxon>Cytophagales</taxon>
        <taxon>Hymenobacteraceae</taxon>
        <taxon>Pontibacter</taxon>
    </lineage>
</organism>
<name>A0ABW5CVE8_9BACT</name>
<comment type="caution">
    <text evidence="1">The sequence shown here is derived from an EMBL/GenBank/DDBJ whole genome shotgun (WGS) entry which is preliminary data.</text>
</comment>
<dbReference type="Gene3D" id="1.20.1440.60">
    <property type="entry name" value="23S rRNA-intervening sequence"/>
    <property type="match status" value="1"/>
</dbReference>